<dbReference type="InterPro" id="IPR035919">
    <property type="entry name" value="EAL_sf"/>
</dbReference>
<dbReference type="PANTHER" id="PTHR44757:SF2">
    <property type="entry name" value="BIOFILM ARCHITECTURE MAINTENANCE PROTEIN MBAA"/>
    <property type="match status" value="1"/>
</dbReference>
<accession>A0A0E9MPZ1</accession>
<dbReference type="InterPro" id="IPR052155">
    <property type="entry name" value="Biofilm_reg_signaling"/>
</dbReference>
<dbReference type="GO" id="GO:0003824">
    <property type="term" value="F:catalytic activity"/>
    <property type="evidence" value="ECO:0007669"/>
    <property type="project" value="UniProtKB-ARBA"/>
</dbReference>
<dbReference type="EMBL" id="BBWU01000032">
    <property type="protein sequence ID" value="GAO39486.1"/>
    <property type="molecule type" value="Genomic_DNA"/>
</dbReference>
<feature type="domain" description="PAC" evidence="3">
    <location>
        <begin position="220"/>
        <end position="272"/>
    </location>
</feature>
<reference evidence="6 7" key="1">
    <citation type="submission" date="2015-04" db="EMBL/GenBank/DDBJ databases">
        <title>Whole genome shotgun sequence of Sphingomonas changbaiensis NBRC 104936.</title>
        <authorList>
            <person name="Katano-Makiyama Y."/>
            <person name="Hosoyama A."/>
            <person name="Hashimoto M."/>
            <person name="Noguchi M."/>
            <person name="Tsuchikane K."/>
            <person name="Ohji S."/>
            <person name="Yamazoe A."/>
            <person name="Ichikawa N."/>
            <person name="Kimura A."/>
            <person name="Fujita N."/>
        </authorList>
    </citation>
    <scope>NUCLEOTIDE SEQUENCE [LARGE SCALE GENOMIC DNA]</scope>
    <source>
        <strain evidence="6 7">NBRC 104936</strain>
    </source>
</reference>
<name>A0A0E9MPZ1_9SPHN</name>
<dbReference type="NCBIfam" id="TIGR00254">
    <property type="entry name" value="GGDEF"/>
    <property type="match status" value="1"/>
</dbReference>
<dbReference type="SUPFAM" id="SSF55073">
    <property type="entry name" value="Nucleotide cyclase"/>
    <property type="match status" value="1"/>
</dbReference>
<dbReference type="PROSITE" id="PS50113">
    <property type="entry name" value="PAC"/>
    <property type="match status" value="1"/>
</dbReference>
<evidence type="ECO:0000313" key="6">
    <source>
        <dbReference type="EMBL" id="GAO39486.1"/>
    </source>
</evidence>
<dbReference type="PROSITE" id="PS50883">
    <property type="entry name" value="EAL"/>
    <property type="match status" value="1"/>
</dbReference>
<proteinExistence type="predicted"/>
<evidence type="ECO:0000259" key="2">
    <source>
        <dbReference type="PROSITE" id="PS50112"/>
    </source>
</evidence>
<dbReference type="Pfam" id="PF08447">
    <property type="entry name" value="PAS_3"/>
    <property type="match status" value="1"/>
</dbReference>
<feature type="domain" description="PAS" evidence="2">
    <location>
        <begin position="162"/>
        <end position="217"/>
    </location>
</feature>
<dbReference type="SMART" id="SM00267">
    <property type="entry name" value="GGDEF"/>
    <property type="match status" value="1"/>
</dbReference>
<dbReference type="CDD" id="cd01949">
    <property type="entry name" value="GGDEF"/>
    <property type="match status" value="1"/>
</dbReference>
<evidence type="ECO:0000256" key="1">
    <source>
        <dbReference type="SAM" id="MobiDB-lite"/>
    </source>
</evidence>
<dbReference type="FunFam" id="3.30.70.270:FF:000001">
    <property type="entry name" value="Diguanylate cyclase domain protein"/>
    <property type="match status" value="1"/>
</dbReference>
<dbReference type="SMART" id="SM00091">
    <property type="entry name" value="PAS"/>
    <property type="match status" value="2"/>
</dbReference>
<evidence type="ECO:0000313" key="7">
    <source>
        <dbReference type="Proteomes" id="UP000033202"/>
    </source>
</evidence>
<dbReference type="InterPro" id="IPR001610">
    <property type="entry name" value="PAC"/>
</dbReference>
<dbReference type="Gene3D" id="3.20.20.450">
    <property type="entry name" value="EAL domain"/>
    <property type="match status" value="1"/>
</dbReference>
<dbReference type="Gene3D" id="3.30.70.270">
    <property type="match status" value="1"/>
</dbReference>
<dbReference type="InterPro" id="IPR001633">
    <property type="entry name" value="EAL_dom"/>
</dbReference>
<dbReference type="SUPFAM" id="SSF141868">
    <property type="entry name" value="EAL domain-like"/>
    <property type="match status" value="1"/>
</dbReference>
<dbReference type="InterPro" id="IPR000160">
    <property type="entry name" value="GGDEF_dom"/>
</dbReference>
<dbReference type="Gene3D" id="3.30.450.20">
    <property type="entry name" value="PAS domain"/>
    <property type="match status" value="1"/>
</dbReference>
<dbReference type="SMART" id="SM00086">
    <property type="entry name" value="PAC"/>
    <property type="match status" value="1"/>
</dbReference>
<sequence length="706" mass="77475">MREIRKIDDGAAADGNGSAEPSRDAGMAARVLDLAGLATVVISSLDGKIEADKRGAAMLGLRKMATGRQLLRLLSPALGPVVIRAIRQALTGAPVTIAVSGNTAKGAVLHADAGLSLSIRDGAPALFVTLIDRTEEREEIAYLNQTVEHLWYTVELNPQLPWVADNEHGVTRVTERYLKMVGLEEDQALGFLGWMNVLHPEDLPRMQATVGTAMLNGSAGDVRCRFKVADGSYRWMRSRAFPRRDDEGNIVRWYGYTEDIHDLVLTEIETRWAAEHDPLTGLPNRALFNQRLDDLTSRAAEGLGRLGLVMLDLDHFKDVNDILGHHAGDRLLTEFAKVLRETITVEATVARLGGDEFAILLPGIEGTEAIQALIEDLFTNLKKPLRLNGREFDCRASAGSAIFPIHATNASELFKHADIALYEAKNAGRGRYMSFEPSMRSKMQRRVAMINIGREAVENKRLLPYYQPQIAMQTGEVIGFEALLRRRDRSGQICLPGTIAEAFNDFEVAEAIGINMLDMVIADMIDWRSRGLDWGKVSINASAAEFRNRDFIHRLIDHTDSAGIPRDRLVIEVTEGVFVGRSAPMASDMITELKQAGFGISLDDFGTGYASLTHLREIPVDALKIDRSFIQDLFGTTGKDSSPIVSAIIKLGQGLGKTVVAEGIETERQAEFLRAHGCSAGQGYLFGRPAPKTAIDELLAGKRRTA</sequence>
<dbReference type="InterPro" id="IPR013655">
    <property type="entry name" value="PAS_fold_3"/>
</dbReference>
<dbReference type="Pfam" id="PF00563">
    <property type="entry name" value="EAL"/>
    <property type="match status" value="1"/>
</dbReference>
<dbReference type="InterPro" id="IPR029787">
    <property type="entry name" value="Nucleotide_cyclase"/>
</dbReference>
<dbReference type="CDD" id="cd00130">
    <property type="entry name" value="PAS"/>
    <property type="match status" value="1"/>
</dbReference>
<gene>
    <name evidence="6" type="ORF">SCH01S_32_00230</name>
</gene>
<evidence type="ECO:0000259" key="3">
    <source>
        <dbReference type="PROSITE" id="PS50113"/>
    </source>
</evidence>
<evidence type="ECO:0000259" key="4">
    <source>
        <dbReference type="PROSITE" id="PS50883"/>
    </source>
</evidence>
<dbReference type="PROSITE" id="PS50887">
    <property type="entry name" value="GGDEF"/>
    <property type="match status" value="1"/>
</dbReference>
<dbReference type="SUPFAM" id="SSF55785">
    <property type="entry name" value="PYP-like sensor domain (PAS domain)"/>
    <property type="match status" value="1"/>
</dbReference>
<dbReference type="PANTHER" id="PTHR44757">
    <property type="entry name" value="DIGUANYLATE CYCLASE DGCP"/>
    <property type="match status" value="1"/>
</dbReference>
<dbReference type="InterPro" id="IPR000014">
    <property type="entry name" value="PAS"/>
</dbReference>
<dbReference type="RefSeq" id="WP_052733856.1">
    <property type="nucleotide sequence ID" value="NZ_BBWU01000032.1"/>
</dbReference>
<dbReference type="STRING" id="1219043.SCH01S_32_00230"/>
<protein>
    <submittedName>
        <fullName evidence="6">Putative signaling protein</fullName>
    </submittedName>
</protein>
<feature type="domain" description="GGDEF" evidence="5">
    <location>
        <begin position="304"/>
        <end position="437"/>
    </location>
</feature>
<dbReference type="Pfam" id="PF00990">
    <property type="entry name" value="GGDEF"/>
    <property type="match status" value="1"/>
</dbReference>
<feature type="domain" description="EAL" evidence="4">
    <location>
        <begin position="446"/>
        <end position="703"/>
    </location>
</feature>
<dbReference type="OrthoDB" id="9814202at2"/>
<evidence type="ECO:0000259" key="5">
    <source>
        <dbReference type="PROSITE" id="PS50887"/>
    </source>
</evidence>
<dbReference type="InterPro" id="IPR035965">
    <property type="entry name" value="PAS-like_dom_sf"/>
</dbReference>
<organism evidence="6 7">
    <name type="scientific">Sphingomonas changbaiensis NBRC 104936</name>
    <dbReference type="NCBI Taxonomy" id="1219043"/>
    <lineage>
        <taxon>Bacteria</taxon>
        <taxon>Pseudomonadati</taxon>
        <taxon>Pseudomonadota</taxon>
        <taxon>Alphaproteobacteria</taxon>
        <taxon>Sphingomonadales</taxon>
        <taxon>Sphingomonadaceae</taxon>
        <taxon>Sphingomonas</taxon>
    </lineage>
</organism>
<dbReference type="InterPro" id="IPR043128">
    <property type="entry name" value="Rev_trsase/Diguanyl_cyclase"/>
</dbReference>
<dbReference type="Proteomes" id="UP000033202">
    <property type="component" value="Unassembled WGS sequence"/>
</dbReference>
<dbReference type="PROSITE" id="PS50112">
    <property type="entry name" value="PAS"/>
    <property type="match status" value="1"/>
</dbReference>
<dbReference type="NCBIfam" id="TIGR00229">
    <property type="entry name" value="sensory_box"/>
    <property type="match status" value="1"/>
</dbReference>
<dbReference type="AlphaFoldDB" id="A0A0E9MPZ1"/>
<dbReference type="CDD" id="cd01948">
    <property type="entry name" value="EAL"/>
    <property type="match status" value="1"/>
</dbReference>
<dbReference type="InterPro" id="IPR000700">
    <property type="entry name" value="PAS-assoc_C"/>
</dbReference>
<feature type="region of interest" description="Disordered" evidence="1">
    <location>
        <begin position="1"/>
        <end position="23"/>
    </location>
</feature>
<dbReference type="SMART" id="SM00052">
    <property type="entry name" value="EAL"/>
    <property type="match status" value="1"/>
</dbReference>
<comment type="caution">
    <text evidence="6">The sequence shown here is derived from an EMBL/GenBank/DDBJ whole genome shotgun (WGS) entry which is preliminary data.</text>
</comment>
<keyword evidence="7" id="KW-1185">Reference proteome</keyword>